<organism evidence="1 2">
    <name type="scientific">Saguinus oedipus</name>
    <name type="common">Cotton-top tamarin</name>
    <name type="synonym">Oedipomidas oedipus</name>
    <dbReference type="NCBI Taxonomy" id="9490"/>
    <lineage>
        <taxon>Eukaryota</taxon>
        <taxon>Metazoa</taxon>
        <taxon>Chordata</taxon>
        <taxon>Craniata</taxon>
        <taxon>Vertebrata</taxon>
        <taxon>Euteleostomi</taxon>
        <taxon>Mammalia</taxon>
        <taxon>Eutheria</taxon>
        <taxon>Euarchontoglires</taxon>
        <taxon>Primates</taxon>
        <taxon>Haplorrhini</taxon>
        <taxon>Platyrrhini</taxon>
        <taxon>Cebidae</taxon>
        <taxon>Callitrichinae</taxon>
        <taxon>Saguinus</taxon>
    </lineage>
</organism>
<evidence type="ECO:0000313" key="1">
    <source>
        <dbReference type="EMBL" id="KAK2096093.1"/>
    </source>
</evidence>
<evidence type="ECO:0000313" key="2">
    <source>
        <dbReference type="Proteomes" id="UP001266305"/>
    </source>
</evidence>
<comment type="caution">
    <text evidence="1">The sequence shown here is derived from an EMBL/GenBank/DDBJ whole genome shotgun (WGS) entry which is preliminary data.</text>
</comment>
<gene>
    <name evidence="1" type="ORF">P7K49_025127</name>
</gene>
<sequence length="106" mass="11730">LASFVSPQQAALLSGSSKYQSVGESVWLTVYEELPRQGDDKTDAPATEVMLATRGAPPLKNFWFVGDDNSSENVASSRFPSYNWELQSRAISEQPSWISLSHEVYS</sequence>
<dbReference type="Proteomes" id="UP001266305">
    <property type="component" value="Unassembled WGS sequence"/>
</dbReference>
<proteinExistence type="predicted"/>
<reference evidence="1 2" key="1">
    <citation type="submission" date="2023-05" db="EMBL/GenBank/DDBJ databases">
        <title>B98-5 Cell Line De Novo Hybrid Assembly: An Optical Mapping Approach.</title>
        <authorList>
            <person name="Kananen K."/>
            <person name="Auerbach J.A."/>
            <person name="Kautto E."/>
            <person name="Blachly J.S."/>
        </authorList>
    </citation>
    <scope>NUCLEOTIDE SEQUENCE [LARGE SCALE GENOMIC DNA]</scope>
    <source>
        <strain evidence="1">B95-8</strain>
        <tissue evidence="1">Cell line</tissue>
    </source>
</reference>
<feature type="non-terminal residue" evidence="1">
    <location>
        <position position="1"/>
    </location>
</feature>
<keyword evidence="2" id="KW-1185">Reference proteome</keyword>
<protein>
    <submittedName>
        <fullName evidence="1">Uncharacterized protein</fullName>
    </submittedName>
</protein>
<accession>A0ABQ9UGA0</accession>
<name>A0ABQ9UGA0_SAGOE</name>
<dbReference type="EMBL" id="JASSZA010000012">
    <property type="protein sequence ID" value="KAK2096093.1"/>
    <property type="molecule type" value="Genomic_DNA"/>
</dbReference>